<evidence type="ECO:0000256" key="2">
    <source>
        <dbReference type="ARBA" id="ARBA00022723"/>
    </source>
</evidence>
<evidence type="ECO:0000313" key="8">
    <source>
        <dbReference type="Proteomes" id="UP001549749"/>
    </source>
</evidence>
<dbReference type="PROSITE" id="PS51296">
    <property type="entry name" value="RIESKE"/>
    <property type="match status" value="1"/>
</dbReference>
<dbReference type="EMBL" id="JBEXAC010000001">
    <property type="protein sequence ID" value="MET6997446.1"/>
    <property type="molecule type" value="Genomic_DNA"/>
</dbReference>
<dbReference type="InterPro" id="IPR014349">
    <property type="entry name" value="Rieske_Fe-S_prot"/>
</dbReference>
<dbReference type="SUPFAM" id="SSF50022">
    <property type="entry name" value="ISP domain"/>
    <property type="match status" value="1"/>
</dbReference>
<organism evidence="7 8">
    <name type="scientific">Chitinophaga defluvii</name>
    <dbReference type="NCBI Taxonomy" id="3163343"/>
    <lineage>
        <taxon>Bacteria</taxon>
        <taxon>Pseudomonadati</taxon>
        <taxon>Bacteroidota</taxon>
        <taxon>Chitinophagia</taxon>
        <taxon>Chitinophagales</taxon>
        <taxon>Chitinophagaceae</taxon>
        <taxon>Chitinophaga</taxon>
    </lineage>
</organism>
<evidence type="ECO:0000256" key="3">
    <source>
        <dbReference type="ARBA" id="ARBA00023004"/>
    </source>
</evidence>
<dbReference type="InterPro" id="IPR017941">
    <property type="entry name" value="Rieske_2Fe-2S"/>
</dbReference>
<evidence type="ECO:0000256" key="5">
    <source>
        <dbReference type="ARBA" id="ARBA00023157"/>
    </source>
</evidence>
<dbReference type="Gene3D" id="2.102.10.10">
    <property type="entry name" value="Rieske [2Fe-2S] iron-sulphur domain"/>
    <property type="match status" value="1"/>
</dbReference>
<dbReference type="InterPro" id="IPR036922">
    <property type="entry name" value="Rieske_2Fe-2S_sf"/>
</dbReference>
<gene>
    <name evidence="7" type="ORF">ABR189_08705</name>
</gene>
<evidence type="ECO:0000259" key="6">
    <source>
        <dbReference type="PROSITE" id="PS51296"/>
    </source>
</evidence>
<dbReference type="PANTHER" id="PTHR10134">
    <property type="entry name" value="CYTOCHROME B-C1 COMPLEX SUBUNIT RIESKE, MITOCHONDRIAL"/>
    <property type="match status" value="1"/>
</dbReference>
<dbReference type="Proteomes" id="UP001549749">
    <property type="component" value="Unassembled WGS sequence"/>
</dbReference>
<accession>A0ABV2T340</accession>
<keyword evidence="5" id="KW-1015">Disulfide bond</keyword>
<evidence type="ECO:0000256" key="4">
    <source>
        <dbReference type="ARBA" id="ARBA00023014"/>
    </source>
</evidence>
<keyword evidence="4" id="KW-0411">Iron-sulfur</keyword>
<keyword evidence="8" id="KW-1185">Reference proteome</keyword>
<feature type="domain" description="Rieske" evidence="6">
    <location>
        <begin position="44"/>
        <end position="147"/>
    </location>
</feature>
<evidence type="ECO:0000313" key="7">
    <source>
        <dbReference type="EMBL" id="MET6997446.1"/>
    </source>
</evidence>
<keyword evidence="1" id="KW-0001">2Fe-2S</keyword>
<dbReference type="Pfam" id="PF00355">
    <property type="entry name" value="Rieske"/>
    <property type="match status" value="1"/>
</dbReference>
<evidence type="ECO:0000256" key="1">
    <source>
        <dbReference type="ARBA" id="ARBA00022714"/>
    </source>
</evidence>
<keyword evidence="2" id="KW-0479">Metal-binding</keyword>
<reference evidence="7 8" key="1">
    <citation type="submission" date="2024-06" db="EMBL/GenBank/DDBJ databases">
        <title>Chitinophaga defluvii sp. nov., isolated from municipal sewage.</title>
        <authorList>
            <person name="Zhang L."/>
        </authorList>
    </citation>
    <scope>NUCLEOTIDE SEQUENCE [LARGE SCALE GENOMIC DNA]</scope>
    <source>
        <strain evidence="7 8">H8</strain>
    </source>
</reference>
<proteinExistence type="predicted"/>
<dbReference type="CDD" id="cd03467">
    <property type="entry name" value="Rieske"/>
    <property type="match status" value="1"/>
</dbReference>
<protein>
    <submittedName>
        <fullName evidence="7">Rieske (2Fe-2S) protein</fullName>
    </submittedName>
</protein>
<name>A0ABV2T340_9BACT</name>
<sequence>MERRDFVTNISLALAVACTAGLSACSKGGSDTPAPNPPSNPPGGNAKLTIDLSTDLKAVGAFKISNGVIIIRTGTGNTAAAFSALSSTCTHQGCTVATYDSSSGLIECNAPCGHGSRYTAGGAVATGPATAALAKYTITVSGNTLTVK</sequence>
<dbReference type="PROSITE" id="PS51257">
    <property type="entry name" value="PROKAR_LIPOPROTEIN"/>
    <property type="match status" value="1"/>
</dbReference>
<keyword evidence="3" id="KW-0408">Iron</keyword>
<dbReference type="RefSeq" id="WP_354660083.1">
    <property type="nucleotide sequence ID" value="NZ_JBEXAC010000001.1"/>
</dbReference>
<comment type="caution">
    <text evidence="7">The sequence shown here is derived from an EMBL/GenBank/DDBJ whole genome shotgun (WGS) entry which is preliminary data.</text>
</comment>